<proteinExistence type="predicted"/>
<name>A0A5J4UVG6_9EUKA</name>
<feature type="compositionally biased region" description="Low complexity" evidence="1">
    <location>
        <begin position="15"/>
        <end position="24"/>
    </location>
</feature>
<protein>
    <submittedName>
        <fullName evidence="2">Uncharacterized protein</fullName>
    </submittedName>
</protein>
<organism evidence="2 3">
    <name type="scientific">Streblomastix strix</name>
    <dbReference type="NCBI Taxonomy" id="222440"/>
    <lineage>
        <taxon>Eukaryota</taxon>
        <taxon>Metamonada</taxon>
        <taxon>Preaxostyla</taxon>
        <taxon>Oxymonadida</taxon>
        <taxon>Streblomastigidae</taxon>
        <taxon>Streblomastix</taxon>
    </lineage>
</organism>
<feature type="region of interest" description="Disordered" evidence="1">
    <location>
        <begin position="1"/>
        <end position="43"/>
    </location>
</feature>
<gene>
    <name evidence="2" type="ORF">EZS28_030624</name>
</gene>
<comment type="caution">
    <text evidence="2">The sequence shown here is derived from an EMBL/GenBank/DDBJ whole genome shotgun (WGS) entry which is preliminary data.</text>
</comment>
<reference evidence="2 3" key="1">
    <citation type="submission" date="2019-03" db="EMBL/GenBank/DDBJ databases">
        <title>Single cell metagenomics reveals metabolic interactions within the superorganism composed of flagellate Streblomastix strix and complex community of Bacteroidetes bacteria on its surface.</title>
        <authorList>
            <person name="Treitli S.C."/>
            <person name="Kolisko M."/>
            <person name="Husnik F."/>
            <person name="Keeling P."/>
            <person name="Hampl V."/>
        </authorList>
    </citation>
    <scope>NUCLEOTIDE SEQUENCE [LARGE SCALE GENOMIC DNA]</scope>
    <source>
        <strain evidence="2">ST1C</strain>
    </source>
</reference>
<evidence type="ECO:0000313" key="2">
    <source>
        <dbReference type="EMBL" id="KAA6373851.1"/>
    </source>
</evidence>
<accession>A0A5J4UVG6</accession>
<dbReference type="AlphaFoldDB" id="A0A5J4UVG6"/>
<evidence type="ECO:0000313" key="3">
    <source>
        <dbReference type="Proteomes" id="UP000324800"/>
    </source>
</evidence>
<dbReference type="Proteomes" id="UP000324800">
    <property type="component" value="Unassembled WGS sequence"/>
</dbReference>
<sequence>MQPPGLKSDSGIENLSGSSGLGSSADEYSGMGQKLKRNGGHFLKPSGFRITLCTIGKEGNCDKIGQLFDSVKSQKTVKTVSVPGVIN</sequence>
<evidence type="ECO:0000256" key="1">
    <source>
        <dbReference type="SAM" id="MobiDB-lite"/>
    </source>
</evidence>
<dbReference type="EMBL" id="SNRW01012417">
    <property type="protein sequence ID" value="KAA6373851.1"/>
    <property type="molecule type" value="Genomic_DNA"/>
</dbReference>